<name>A0AB72U845_9PROT</name>
<organism evidence="1 2">
    <name type="scientific">Thalassospira xiamenensis M-5 = DSM 17429</name>
    <dbReference type="NCBI Taxonomy" id="1123366"/>
    <lineage>
        <taxon>Bacteria</taxon>
        <taxon>Pseudomonadati</taxon>
        <taxon>Pseudomonadota</taxon>
        <taxon>Alphaproteobacteria</taxon>
        <taxon>Rhodospirillales</taxon>
        <taxon>Thalassospiraceae</taxon>
        <taxon>Thalassospira</taxon>
    </lineage>
</organism>
<proteinExistence type="predicted"/>
<accession>A0AB72U845</accession>
<evidence type="ECO:0000313" key="2">
    <source>
        <dbReference type="Proteomes" id="UP000007127"/>
    </source>
</evidence>
<dbReference type="AlphaFoldDB" id="A0AB72U845"/>
<gene>
    <name evidence="1" type="ORF">TH3_01310</name>
</gene>
<protein>
    <submittedName>
        <fullName evidence="1">Uncharacterized protein</fullName>
    </submittedName>
</protein>
<dbReference type="GeneID" id="31925969"/>
<reference evidence="1 2" key="1">
    <citation type="journal article" date="2012" name="J. Bacteriol.">
        <title>Genome sequence of Thalassospira xiamenensis type strain M-5.</title>
        <authorList>
            <person name="Lai Q."/>
            <person name="Shao Z."/>
        </authorList>
    </citation>
    <scope>NUCLEOTIDE SEQUENCE [LARGE SCALE GENOMIC DNA]</scope>
    <source>
        <strain evidence="1 2">M-5</strain>
    </source>
</reference>
<dbReference type="KEGG" id="txi:TH3_01310"/>
<dbReference type="Proteomes" id="UP000007127">
    <property type="component" value="Chromosome"/>
</dbReference>
<evidence type="ECO:0000313" key="1">
    <source>
        <dbReference type="EMBL" id="AJD50388.1"/>
    </source>
</evidence>
<sequence length="98" mass="11029">MMAQKSPAGAGWHADSCVWRAFVFAKMQNLPEARFPHAPPAAWQMAVSCKAGRQKIRSCASIRGKSATCLSFRQRQGANRLWFCCRFAFIRICNMIGF</sequence>
<dbReference type="RefSeq" id="WP_040059426.1">
    <property type="nucleotide sequence ID" value="NZ_CP004388.1"/>
</dbReference>
<dbReference type="EMBL" id="CP004388">
    <property type="protein sequence ID" value="AJD50388.1"/>
    <property type="molecule type" value="Genomic_DNA"/>
</dbReference>